<protein>
    <submittedName>
        <fullName evidence="1">Uncharacterized protein</fullName>
    </submittedName>
</protein>
<evidence type="ECO:0000313" key="2">
    <source>
        <dbReference type="Proteomes" id="UP001163321"/>
    </source>
</evidence>
<sequence>MAKAPSRDIVCCTLLQRDFQDVISSFTFDFSQFCNDFIKCCLGFRVSMHSFGTTAQANRTSWSLASLHTANSRVWTKRFFVKVPSTATNFLICLKAFRAAPGAMNTELKRRSLDPLIAWVLILTTVMGSAS</sequence>
<comment type="caution">
    <text evidence="1">The sequence shown here is derived from an EMBL/GenBank/DDBJ whole genome shotgun (WGS) entry which is preliminary data.</text>
</comment>
<dbReference type="Proteomes" id="UP001163321">
    <property type="component" value="Chromosome 8"/>
</dbReference>
<reference evidence="1 2" key="1">
    <citation type="journal article" date="2022" name="bioRxiv">
        <title>The genome of the oomycete Peronosclerospora sorghi, a cosmopolitan pathogen of maize and sorghum, is inflated with dispersed pseudogenes.</title>
        <authorList>
            <person name="Fletcher K."/>
            <person name="Martin F."/>
            <person name="Isakeit T."/>
            <person name="Cavanaugh K."/>
            <person name="Magill C."/>
            <person name="Michelmore R."/>
        </authorList>
    </citation>
    <scope>NUCLEOTIDE SEQUENCE [LARGE SCALE GENOMIC DNA]</scope>
    <source>
        <strain evidence="1">P6</strain>
    </source>
</reference>
<gene>
    <name evidence="1" type="ORF">PsorP6_003212</name>
</gene>
<dbReference type="EMBL" id="CM047587">
    <property type="protein sequence ID" value="KAI9907164.1"/>
    <property type="molecule type" value="Genomic_DNA"/>
</dbReference>
<evidence type="ECO:0000313" key="1">
    <source>
        <dbReference type="EMBL" id="KAI9907164.1"/>
    </source>
</evidence>
<proteinExistence type="predicted"/>
<accession>A0ACC0VL39</accession>
<name>A0ACC0VL39_9STRA</name>
<keyword evidence="2" id="KW-1185">Reference proteome</keyword>
<organism evidence="1 2">
    <name type="scientific">Peronosclerospora sorghi</name>
    <dbReference type="NCBI Taxonomy" id="230839"/>
    <lineage>
        <taxon>Eukaryota</taxon>
        <taxon>Sar</taxon>
        <taxon>Stramenopiles</taxon>
        <taxon>Oomycota</taxon>
        <taxon>Peronosporomycetes</taxon>
        <taxon>Peronosporales</taxon>
        <taxon>Peronosporaceae</taxon>
        <taxon>Peronosclerospora</taxon>
    </lineage>
</organism>